<feature type="compositionally biased region" description="Basic residues" evidence="1">
    <location>
        <begin position="143"/>
        <end position="152"/>
    </location>
</feature>
<dbReference type="AlphaFoldDB" id="A0A0C3H653"/>
<gene>
    <name evidence="2" type="ORF">OIDMADRAFT_182299</name>
</gene>
<sequence length="375" mass="40846">MYKWHVHSAIGRGRPIIHEVTRVTDGIAASLRHFSFSASLAAEDDKPSMTRSERSANAAKEVSSLPRTAAPRGIDARSLAAKPPQGFTIRRVELEGSSRGGYSGQRGFGPRSRGGAAGRGRLGARGGRGGRGGPARASERGSRGRRKGGGRSRRQEDGEESDDVYPPLTKEEEPWFDGFESGFEVPYNPTTNLEYLKRAGASVMPPSSSMGVVESVAHKFQIASGLVSAQSTHSAIHLARINRGGGSIFESPEAKAVAQTYYDQMRQADADRLADKEGRERKKVEPRPLPTLDVLPENVRSELAKVWVAGHYTAPKHVDKGDILGLVEKYAKLNETYLPHSTENFEEKLKSILPVAYQKQQRANGQGPQKVQKPL</sequence>
<dbReference type="EMBL" id="KN832881">
    <property type="protein sequence ID" value="KIM97946.1"/>
    <property type="molecule type" value="Genomic_DNA"/>
</dbReference>
<dbReference type="Proteomes" id="UP000054321">
    <property type="component" value="Unassembled WGS sequence"/>
</dbReference>
<accession>A0A0C3H653</accession>
<protein>
    <submittedName>
        <fullName evidence="2">Uncharacterized protein</fullName>
    </submittedName>
</protein>
<feature type="region of interest" description="Disordered" evidence="1">
    <location>
        <begin position="41"/>
        <end position="170"/>
    </location>
</feature>
<name>A0A0C3H653_OIDMZ</name>
<dbReference type="STRING" id="913774.A0A0C3H653"/>
<reference evidence="2 3" key="1">
    <citation type="submission" date="2014-04" db="EMBL/GenBank/DDBJ databases">
        <authorList>
            <consortium name="DOE Joint Genome Institute"/>
            <person name="Kuo A."/>
            <person name="Martino E."/>
            <person name="Perotto S."/>
            <person name="Kohler A."/>
            <person name="Nagy L.G."/>
            <person name="Floudas D."/>
            <person name="Copeland A."/>
            <person name="Barry K.W."/>
            <person name="Cichocki N."/>
            <person name="Veneault-Fourrey C."/>
            <person name="LaButti K."/>
            <person name="Lindquist E.A."/>
            <person name="Lipzen A."/>
            <person name="Lundell T."/>
            <person name="Morin E."/>
            <person name="Murat C."/>
            <person name="Sun H."/>
            <person name="Tunlid A."/>
            <person name="Henrissat B."/>
            <person name="Grigoriev I.V."/>
            <person name="Hibbett D.S."/>
            <person name="Martin F."/>
            <person name="Nordberg H.P."/>
            <person name="Cantor M.N."/>
            <person name="Hua S.X."/>
        </authorList>
    </citation>
    <scope>NUCLEOTIDE SEQUENCE [LARGE SCALE GENOMIC DNA]</scope>
    <source>
        <strain evidence="2 3">Zn</strain>
    </source>
</reference>
<feature type="compositionally biased region" description="Gly residues" evidence="1">
    <location>
        <begin position="98"/>
        <end position="107"/>
    </location>
</feature>
<reference evidence="3" key="2">
    <citation type="submission" date="2015-01" db="EMBL/GenBank/DDBJ databases">
        <title>Evolutionary Origins and Diversification of the Mycorrhizal Mutualists.</title>
        <authorList>
            <consortium name="DOE Joint Genome Institute"/>
            <consortium name="Mycorrhizal Genomics Consortium"/>
            <person name="Kohler A."/>
            <person name="Kuo A."/>
            <person name="Nagy L.G."/>
            <person name="Floudas D."/>
            <person name="Copeland A."/>
            <person name="Barry K.W."/>
            <person name="Cichocki N."/>
            <person name="Veneault-Fourrey C."/>
            <person name="LaButti K."/>
            <person name="Lindquist E.A."/>
            <person name="Lipzen A."/>
            <person name="Lundell T."/>
            <person name="Morin E."/>
            <person name="Murat C."/>
            <person name="Riley R."/>
            <person name="Ohm R."/>
            <person name="Sun H."/>
            <person name="Tunlid A."/>
            <person name="Henrissat B."/>
            <person name="Grigoriev I.V."/>
            <person name="Hibbett D.S."/>
            <person name="Martin F."/>
        </authorList>
    </citation>
    <scope>NUCLEOTIDE SEQUENCE [LARGE SCALE GENOMIC DNA]</scope>
    <source>
        <strain evidence="3">Zn</strain>
    </source>
</reference>
<feature type="compositionally biased region" description="Gly residues" evidence="1">
    <location>
        <begin position="115"/>
        <end position="133"/>
    </location>
</feature>
<proteinExistence type="predicted"/>
<evidence type="ECO:0000256" key="1">
    <source>
        <dbReference type="SAM" id="MobiDB-lite"/>
    </source>
</evidence>
<dbReference type="OrthoDB" id="5365739at2759"/>
<feature type="compositionally biased region" description="Basic and acidic residues" evidence="1">
    <location>
        <begin position="43"/>
        <end position="54"/>
    </location>
</feature>
<keyword evidence="3" id="KW-1185">Reference proteome</keyword>
<evidence type="ECO:0000313" key="2">
    <source>
        <dbReference type="EMBL" id="KIM97946.1"/>
    </source>
</evidence>
<dbReference type="HOGENOM" id="CLU_062659_0_0_1"/>
<evidence type="ECO:0000313" key="3">
    <source>
        <dbReference type="Proteomes" id="UP000054321"/>
    </source>
</evidence>
<dbReference type="InParanoid" id="A0A0C3H653"/>
<organism evidence="2 3">
    <name type="scientific">Oidiodendron maius (strain Zn)</name>
    <dbReference type="NCBI Taxonomy" id="913774"/>
    <lineage>
        <taxon>Eukaryota</taxon>
        <taxon>Fungi</taxon>
        <taxon>Dikarya</taxon>
        <taxon>Ascomycota</taxon>
        <taxon>Pezizomycotina</taxon>
        <taxon>Leotiomycetes</taxon>
        <taxon>Leotiomycetes incertae sedis</taxon>
        <taxon>Myxotrichaceae</taxon>
        <taxon>Oidiodendron</taxon>
    </lineage>
</organism>